<keyword evidence="3" id="KW-0436">Ligase</keyword>
<dbReference type="InterPro" id="IPR002300">
    <property type="entry name" value="aa-tRNA-synth_Ia"/>
</dbReference>
<dbReference type="GO" id="GO:0004832">
    <property type="term" value="F:valine-tRNA ligase activity"/>
    <property type="evidence" value="ECO:0007669"/>
    <property type="project" value="UniProtKB-EC"/>
</dbReference>
<sequence>DCLVRWYRMQGFDVSWIPGTDHAGIGTQSVVERYLYNKKFLTRHDLGRENFTKKVWEWRELRLGASLDWDNLFFTMDPIRSKAVNNAFIRMFNDGMIYRDTRLVNWCCALGTVISDIESLHGKEVIHPLLNKKMPIICDAELVDMEFGTGVVK</sequence>
<dbReference type="EC" id="6.1.1.9" evidence="2"/>
<comment type="caution">
    <text evidence="11">The sequence shown here is derived from an EMBL/GenBank/DDBJ whole genome shotgun (WGS) entry which is preliminary data.</text>
</comment>
<evidence type="ECO:0000256" key="3">
    <source>
        <dbReference type="ARBA" id="ARBA00022598"/>
    </source>
</evidence>
<dbReference type="InterPro" id="IPR009008">
    <property type="entry name" value="Val/Leu/Ile-tRNA-synth_edit"/>
</dbReference>
<evidence type="ECO:0000256" key="9">
    <source>
        <dbReference type="ARBA" id="ARBA00047552"/>
    </source>
</evidence>
<dbReference type="InterPro" id="IPR002303">
    <property type="entry name" value="Valyl-tRNA_ligase"/>
</dbReference>
<dbReference type="EMBL" id="CAJVPY010048324">
    <property type="protein sequence ID" value="CAG8812068.1"/>
    <property type="molecule type" value="Genomic_DNA"/>
</dbReference>
<evidence type="ECO:0000313" key="12">
    <source>
        <dbReference type="Proteomes" id="UP000789405"/>
    </source>
</evidence>
<dbReference type="InterPro" id="IPR014729">
    <property type="entry name" value="Rossmann-like_a/b/a_fold"/>
</dbReference>
<comment type="catalytic activity">
    <reaction evidence="9">
        <text>tRNA(Val) + L-valine + ATP = L-valyl-tRNA(Val) + AMP + diphosphate</text>
        <dbReference type="Rhea" id="RHEA:10704"/>
        <dbReference type="Rhea" id="RHEA-COMP:9672"/>
        <dbReference type="Rhea" id="RHEA-COMP:9708"/>
        <dbReference type="ChEBI" id="CHEBI:30616"/>
        <dbReference type="ChEBI" id="CHEBI:33019"/>
        <dbReference type="ChEBI" id="CHEBI:57762"/>
        <dbReference type="ChEBI" id="CHEBI:78442"/>
        <dbReference type="ChEBI" id="CHEBI:78537"/>
        <dbReference type="ChEBI" id="CHEBI:456215"/>
        <dbReference type="EC" id="6.1.1.9"/>
    </reaction>
</comment>
<evidence type="ECO:0000313" key="11">
    <source>
        <dbReference type="EMBL" id="CAG8812068.1"/>
    </source>
</evidence>
<proteinExistence type="inferred from homology"/>
<dbReference type="OrthoDB" id="2432709at2759"/>
<dbReference type="Proteomes" id="UP000789405">
    <property type="component" value="Unassembled WGS sequence"/>
</dbReference>
<dbReference type="PANTHER" id="PTHR11946">
    <property type="entry name" value="VALYL-TRNA SYNTHETASES"/>
    <property type="match status" value="1"/>
</dbReference>
<evidence type="ECO:0000256" key="8">
    <source>
        <dbReference type="ARBA" id="ARBA00029936"/>
    </source>
</evidence>
<feature type="domain" description="Aminoacyl-tRNA synthetase class Ia" evidence="10">
    <location>
        <begin position="1"/>
        <end position="125"/>
    </location>
</feature>
<evidence type="ECO:0000256" key="1">
    <source>
        <dbReference type="ARBA" id="ARBA00005594"/>
    </source>
</evidence>
<accession>A0A9N9K8A0</accession>
<keyword evidence="12" id="KW-1185">Reference proteome</keyword>
<dbReference type="GO" id="GO:0006438">
    <property type="term" value="P:valyl-tRNA aminoacylation"/>
    <property type="evidence" value="ECO:0007669"/>
    <property type="project" value="InterPro"/>
</dbReference>
<feature type="non-terminal residue" evidence="11">
    <location>
        <position position="1"/>
    </location>
</feature>
<comment type="similarity">
    <text evidence="1">Belongs to the class-I aminoacyl-tRNA synthetase family.</text>
</comment>
<reference evidence="11" key="1">
    <citation type="submission" date="2021-06" db="EMBL/GenBank/DDBJ databases">
        <authorList>
            <person name="Kallberg Y."/>
            <person name="Tangrot J."/>
            <person name="Rosling A."/>
        </authorList>
    </citation>
    <scope>NUCLEOTIDE SEQUENCE</scope>
    <source>
        <strain evidence="11">MA453B</strain>
    </source>
</reference>
<dbReference type="Gene3D" id="3.90.740.10">
    <property type="entry name" value="Valyl/Leucyl/Isoleucyl-tRNA synthetase, editing domain"/>
    <property type="match status" value="1"/>
</dbReference>
<dbReference type="SUPFAM" id="SSF52374">
    <property type="entry name" value="Nucleotidylyl transferase"/>
    <property type="match status" value="1"/>
</dbReference>
<evidence type="ECO:0000256" key="4">
    <source>
        <dbReference type="ARBA" id="ARBA00022741"/>
    </source>
</evidence>
<keyword evidence="5" id="KW-0067">ATP-binding</keyword>
<organism evidence="11 12">
    <name type="scientific">Dentiscutata erythropus</name>
    <dbReference type="NCBI Taxonomy" id="1348616"/>
    <lineage>
        <taxon>Eukaryota</taxon>
        <taxon>Fungi</taxon>
        <taxon>Fungi incertae sedis</taxon>
        <taxon>Mucoromycota</taxon>
        <taxon>Glomeromycotina</taxon>
        <taxon>Glomeromycetes</taxon>
        <taxon>Diversisporales</taxon>
        <taxon>Gigasporaceae</taxon>
        <taxon>Dentiscutata</taxon>
    </lineage>
</organism>
<dbReference type="SUPFAM" id="SSF50677">
    <property type="entry name" value="ValRS/IleRS/LeuRS editing domain"/>
    <property type="match status" value="1"/>
</dbReference>
<gene>
    <name evidence="11" type="ORF">DERYTH_LOCUS25562</name>
</gene>
<dbReference type="GO" id="GO:0005524">
    <property type="term" value="F:ATP binding"/>
    <property type="evidence" value="ECO:0007669"/>
    <property type="project" value="UniProtKB-KW"/>
</dbReference>
<dbReference type="GO" id="GO:0005829">
    <property type="term" value="C:cytosol"/>
    <property type="evidence" value="ECO:0007669"/>
    <property type="project" value="TreeGrafter"/>
</dbReference>
<dbReference type="Gene3D" id="3.40.50.620">
    <property type="entry name" value="HUPs"/>
    <property type="match status" value="1"/>
</dbReference>
<dbReference type="Pfam" id="PF00133">
    <property type="entry name" value="tRNA-synt_1"/>
    <property type="match status" value="1"/>
</dbReference>
<keyword evidence="7" id="KW-0030">Aminoacyl-tRNA synthetase</keyword>
<feature type="non-terminal residue" evidence="11">
    <location>
        <position position="153"/>
    </location>
</feature>
<keyword evidence="4" id="KW-0547">Nucleotide-binding</keyword>
<dbReference type="GO" id="GO:0002161">
    <property type="term" value="F:aminoacyl-tRNA deacylase activity"/>
    <property type="evidence" value="ECO:0007669"/>
    <property type="project" value="InterPro"/>
</dbReference>
<evidence type="ECO:0000256" key="6">
    <source>
        <dbReference type="ARBA" id="ARBA00022917"/>
    </source>
</evidence>
<protein>
    <recommendedName>
        <fullName evidence="2">valine--tRNA ligase</fullName>
        <ecNumber evidence="2">6.1.1.9</ecNumber>
    </recommendedName>
    <alternativeName>
        <fullName evidence="8">Valyl-tRNA synthetase</fullName>
    </alternativeName>
</protein>
<evidence type="ECO:0000259" key="10">
    <source>
        <dbReference type="Pfam" id="PF00133"/>
    </source>
</evidence>
<dbReference type="AlphaFoldDB" id="A0A9N9K8A0"/>
<evidence type="ECO:0000256" key="7">
    <source>
        <dbReference type="ARBA" id="ARBA00023146"/>
    </source>
</evidence>
<evidence type="ECO:0000256" key="5">
    <source>
        <dbReference type="ARBA" id="ARBA00022840"/>
    </source>
</evidence>
<evidence type="ECO:0000256" key="2">
    <source>
        <dbReference type="ARBA" id="ARBA00013169"/>
    </source>
</evidence>
<keyword evidence="6" id="KW-0648">Protein biosynthesis</keyword>
<dbReference type="PANTHER" id="PTHR11946:SF109">
    <property type="entry name" value="VALINE--TRNA LIGASE"/>
    <property type="match status" value="1"/>
</dbReference>
<name>A0A9N9K8A0_9GLOM</name>